<dbReference type="EMBL" id="JANKHO010000633">
    <property type="protein sequence ID" value="KAJ3507698.1"/>
    <property type="molecule type" value="Genomic_DNA"/>
</dbReference>
<keyword evidence="5" id="KW-0285">Flavoprotein</keyword>
<dbReference type="GO" id="GO:0005739">
    <property type="term" value="C:mitochondrion"/>
    <property type="evidence" value="ECO:0007669"/>
    <property type="project" value="TreeGrafter"/>
</dbReference>
<protein>
    <recommendedName>
        <fullName evidence="2 5">Proline dehydrogenase</fullName>
        <ecNumber evidence="2 5">1.5.5.2</ecNumber>
    </recommendedName>
</protein>
<name>A0A9W8JZU0_9AGAR</name>
<accession>A0A9W8JZU0</accession>
<dbReference type="PANTHER" id="PTHR13914:SF0">
    <property type="entry name" value="PROLINE DEHYDROGENASE 1, MITOCHONDRIAL"/>
    <property type="match status" value="1"/>
</dbReference>
<evidence type="ECO:0000256" key="1">
    <source>
        <dbReference type="ARBA" id="ARBA00005869"/>
    </source>
</evidence>
<evidence type="ECO:0000313" key="8">
    <source>
        <dbReference type="EMBL" id="KAJ3507698.1"/>
    </source>
</evidence>
<comment type="cofactor">
    <cofactor evidence="5">
        <name>FAD</name>
        <dbReference type="ChEBI" id="CHEBI:57692"/>
    </cofactor>
</comment>
<dbReference type="GO" id="GO:0004657">
    <property type="term" value="F:proline dehydrogenase activity"/>
    <property type="evidence" value="ECO:0007669"/>
    <property type="project" value="UniProtKB-EC"/>
</dbReference>
<evidence type="ECO:0000256" key="6">
    <source>
        <dbReference type="SAM" id="MobiDB-lite"/>
    </source>
</evidence>
<keyword evidence="4 5" id="KW-0642">Proline metabolism</keyword>
<dbReference type="PANTHER" id="PTHR13914">
    <property type="entry name" value="PROLINE OXIDASE"/>
    <property type="match status" value="1"/>
</dbReference>
<dbReference type="InterPro" id="IPR002872">
    <property type="entry name" value="Proline_DH_dom"/>
</dbReference>
<gene>
    <name evidence="8" type="ORF">NLJ89_g6154</name>
</gene>
<dbReference type="InterPro" id="IPR015659">
    <property type="entry name" value="Proline_oxidase"/>
</dbReference>
<comment type="caution">
    <text evidence="8">The sequence shown here is derived from an EMBL/GenBank/DDBJ whole genome shotgun (WGS) entry which is preliminary data.</text>
</comment>
<dbReference type="InterPro" id="IPR029041">
    <property type="entry name" value="FAD-linked_oxidoreductase-like"/>
</dbReference>
<evidence type="ECO:0000256" key="4">
    <source>
        <dbReference type="ARBA" id="ARBA00023062"/>
    </source>
</evidence>
<dbReference type="OrthoDB" id="5464at2759"/>
<evidence type="ECO:0000313" key="9">
    <source>
        <dbReference type="Proteomes" id="UP001148786"/>
    </source>
</evidence>
<feature type="domain" description="Proline dehydrogenase" evidence="7">
    <location>
        <begin position="179"/>
        <end position="370"/>
    </location>
</feature>
<dbReference type="Pfam" id="PF01619">
    <property type="entry name" value="Pro_dh"/>
    <property type="match status" value="1"/>
</dbReference>
<dbReference type="GO" id="GO:0010133">
    <property type="term" value="P:L-proline catabolic process to L-glutamate"/>
    <property type="evidence" value="ECO:0007669"/>
    <property type="project" value="TreeGrafter"/>
</dbReference>
<comment type="catalytic activity">
    <reaction evidence="5">
        <text>L-proline + a quinone = (S)-1-pyrroline-5-carboxylate + a quinol + H(+)</text>
        <dbReference type="Rhea" id="RHEA:23784"/>
        <dbReference type="ChEBI" id="CHEBI:15378"/>
        <dbReference type="ChEBI" id="CHEBI:17388"/>
        <dbReference type="ChEBI" id="CHEBI:24646"/>
        <dbReference type="ChEBI" id="CHEBI:60039"/>
        <dbReference type="ChEBI" id="CHEBI:132124"/>
        <dbReference type="EC" id="1.5.5.2"/>
    </reaction>
</comment>
<evidence type="ECO:0000256" key="5">
    <source>
        <dbReference type="RuleBase" id="RU364054"/>
    </source>
</evidence>
<comment type="function">
    <text evidence="5">Converts proline to delta-1-pyrroline-5-carboxylate.</text>
</comment>
<dbReference type="SUPFAM" id="SSF51730">
    <property type="entry name" value="FAD-linked oxidoreductase"/>
    <property type="match status" value="1"/>
</dbReference>
<dbReference type="GO" id="GO:0071949">
    <property type="term" value="F:FAD binding"/>
    <property type="evidence" value="ECO:0007669"/>
    <property type="project" value="TreeGrafter"/>
</dbReference>
<organism evidence="8 9">
    <name type="scientific">Agrocybe chaxingu</name>
    <dbReference type="NCBI Taxonomy" id="84603"/>
    <lineage>
        <taxon>Eukaryota</taxon>
        <taxon>Fungi</taxon>
        <taxon>Dikarya</taxon>
        <taxon>Basidiomycota</taxon>
        <taxon>Agaricomycotina</taxon>
        <taxon>Agaricomycetes</taxon>
        <taxon>Agaricomycetidae</taxon>
        <taxon>Agaricales</taxon>
        <taxon>Agaricineae</taxon>
        <taxon>Strophariaceae</taxon>
        <taxon>Agrocybe</taxon>
    </lineage>
</organism>
<evidence type="ECO:0000256" key="2">
    <source>
        <dbReference type="ARBA" id="ARBA00012695"/>
    </source>
</evidence>
<keyword evidence="3 5" id="KW-0560">Oxidoreductase</keyword>
<evidence type="ECO:0000259" key="7">
    <source>
        <dbReference type="Pfam" id="PF01619"/>
    </source>
</evidence>
<dbReference type="Gene3D" id="3.20.20.220">
    <property type="match status" value="1"/>
</dbReference>
<feature type="region of interest" description="Disordered" evidence="6">
    <location>
        <begin position="109"/>
        <end position="130"/>
    </location>
</feature>
<dbReference type="Proteomes" id="UP001148786">
    <property type="component" value="Unassembled WGS sequence"/>
</dbReference>
<keyword evidence="9" id="KW-1185">Reference proteome</keyword>
<feature type="compositionally biased region" description="Low complexity" evidence="6">
    <location>
        <begin position="109"/>
        <end position="124"/>
    </location>
</feature>
<dbReference type="EC" id="1.5.5.2" evidence="2 5"/>
<keyword evidence="5" id="KW-0274">FAD</keyword>
<dbReference type="AlphaFoldDB" id="A0A9W8JZU0"/>
<proteinExistence type="inferred from homology"/>
<reference evidence="8" key="1">
    <citation type="submission" date="2022-07" db="EMBL/GenBank/DDBJ databases">
        <title>Genome Sequence of Agrocybe chaxingu.</title>
        <authorList>
            <person name="Buettner E."/>
        </authorList>
    </citation>
    <scope>NUCLEOTIDE SEQUENCE</scope>
    <source>
        <strain evidence="8">MP-N11</strain>
    </source>
</reference>
<evidence type="ECO:0000256" key="3">
    <source>
        <dbReference type="ARBA" id="ARBA00023002"/>
    </source>
</evidence>
<comment type="similarity">
    <text evidence="1 5">Belongs to the proline oxidase family.</text>
</comment>
<sequence length="508" mass="55037">MYADSDVDAKASVPSPSLGSMVRAYSVFAMCSIPGLVEASPTILSALSSIPGLRQITEAFVRVTFFDQFVGADTADETIPLLRTLRGGNKGAIFAYSVEVDEREATAAAASPASAVSSSGSVAPKPDGDAHKRAVAEMIHSIDVAGDFEDEVTRNDSTSASADVRKRMNGRTTWIALKLTALLPHAQALIDLSAHIVNSRKMLSRSSREIMVPFPGFPRTDDLDVVLHSLSNPSSLTPAQVHDLRELYSDLVRICSRARERGVKVVIDAEYSWYQPAVDALTLALMREFNSPTPSNGEVQPLVYGTFQAYLRRTPMQLVLWLEDARKNNYALGAKLPSLSISPDAEPPVWLEKRDTDEAYNRCVGVLIRAVKEDIERGTTKAVAIEGPKDDAPVKKGWFASIFGAATTPNPRASETSFSIPQSPSAPMVSVLFGTHNWTSCGLVLKELVQNGLASETGRVVGPEGDKVIRITPEAAERLAIGQLYGMRDDLTDWVVSQVVSETPFMLK</sequence>